<dbReference type="Proteomes" id="UP000035287">
    <property type="component" value="Chromosome"/>
</dbReference>
<dbReference type="AlphaFoldDB" id="A0A0G3XIM0"/>
<evidence type="ECO:0000256" key="1">
    <source>
        <dbReference type="SAM" id="Phobius"/>
    </source>
</evidence>
<sequence>MEMRRIDLAKLAAGPVLVLVVTGCESGGRVSDSSEMTSADIAEPAAVEERMNAGEDSSADEIAVSLPKIAYVYSFGYRLSPNAIAPLQMAQADLCEAQGPRTCRILDMRQAGMEGQFSSGSLTLAVAAPQARAFGAKLMTLADDAGGSQISSAIGGEDLSKQIVDTEARVRARTILRDRLLEVLATRKGTVAELVEAERAVARVNEEIDQAKGWLAEMRQRVDYSRMEITYRSGMPETGGFMTPVRQAISSIAAILGNMLAFAVVALTVLLPLGLVGWAVWRLVRRLRHAEGTALENPRSP</sequence>
<organism evidence="3 4">
    <name type="scientific">Croceicoccus naphthovorans</name>
    <dbReference type="NCBI Taxonomy" id="1348774"/>
    <lineage>
        <taxon>Bacteria</taxon>
        <taxon>Pseudomonadati</taxon>
        <taxon>Pseudomonadota</taxon>
        <taxon>Alphaproteobacteria</taxon>
        <taxon>Sphingomonadales</taxon>
        <taxon>Erythrobacteraceae</taxon>
        <taxon>Croceicoccus</taxon>
    </lineage>
</organism>
<dbReference type="Pfam" id="PF14257">
    <property type="entry name" value="DUF4349"/>
    <property type="match status" value="1"/>
</dbReference>
<feature type="transmembrane region" description="Helical" evidence="1">
    <location>
        <begin position="259"/>
        <end position="281"/>
    </location>
</feature>
<evidence type="ECO:0000313" key="3">
    <source>
        <dbReference type="EMBL" id="AKM10188.1"/>
    </source>
</evidence>
<dbReference type="InterPro" id="IPR025645">
    <property type="entry name" value="DUF4349"/>
</dbReference>
<dbReference type="PATRIC" id="fig|1348774.3.peg.2040"/>
<feature type="domain" description="DUF4349" evidence="2">
    <location>
        <begin position="92"/>
        <end position="281"/>
    </location>
</feature>
<gene>
    <name evidence="3" type="ORF">AB433_09730</name>
</gene>
<keyword evidence="4" id="KW-1185">Reference proteome</keyword>
<proteinExistence type="predicted"/>
<protein>
    <recommendedName>
        <fullName evidence="2">DUF4349 domain-containing protein</fullName>
    </recommendedName>
</protein>
<keyword evidence="1" id="KW-0812">Transmembrane</keyword>
<keyword evidence="1" id="KW-1133">Transmembrane helix</keyword>
<dbReference type="STRING" id="1348774.AB433_09730"/>
<reference evidence="3 4" key="1">
    <citation type="submission" date="2015-06" db="EMBL/GenBank/DDBJ databases">
        <authorList>
            <person name="Zeng Y."/>
            <person name="Huang Y."/>
        </authorList>
    </citation>
    <scope>NUCLEOTIDE SEQUENCE [LARGE SCALE GENOMIC DNA]</scope>
    <source>
        <strain evidence="3 4">PQ-2</strain>
    </source>
</reference>
<name>A0A0G3XIM0_9SPHN</name>
<accession>A0A0G3XIM0</accession>
<evidence type="ECO:0000259" key="2">
    <source>
        <dbReference type="Pfam" id="PF14257"/>
    </source>
</evidence>
<dbReference type="EMBL" id="CP011770">
    <property type="protein sequence ID" value="AKM10188.1"/>
    <property type="molecule type" value="Genomic_DNA"/>
</dbReference>
<dbReference type="KEGG" id="cna:AB433_09730"/>
<keyword evidence="1" id="KW-0472">Membrane</keyword>
<evidence type="ECO:0000313" key="4">
    <source>
        <dbReference type="Proteomes" id="UP000035287"/>
    </source>
</evidence>
<dbReference type="PROSITE" id="PS51257">
    <property type="entry name" value="PROKAR_LIPOPROTEIN"/>
    <property type="match status" value="1"/>
</dbReference>